<dbReference type="Pfam" id="PF13365">
    <property type="entry name" value="Trypsin_2"/>
    <property type="match status" value="1"/>
</dbReference>
<keyword evidence="8" id="KW-0378">Hydrolase</keyword>
<dbReference type="Proteomes" id="UP000494125">
    <property type="component" value="Unassembled WGS sequence"/>
</dbReference>
<accession>A0A6P2QSY3</accession>
<keyword evidence="9" id="KW-0720">Serine protease</keyword>
<comment type="subcellular location">
    <subcellularLocation>
        <location evidence="2">Periplasm</location>
    </subcellularLocation>
</comment>
<feature type="domain" description="PDZ" evidence="12">
    <location>
        <begin position="288"/>
        <end position="374"/>
    </location>
</feature>
<dbReference type="CDD" id="cd10839">
    <property type="entry name" value="cpPDZ1_DegP-like"/>
    <property type="match status" value="1"/>
</dbReference>
<evidence type="ECO:0000256" key="8">
    <source>
        <dbReference type="ARBA" id="ARBA00022801"/>
    </source>
</evidence>
<dbReference type="Gene3D" id="2.30.42.60">
    <property type="match status" value="1"/>
</dbReference>
<keyword evidence="7" id="KW-0574">Periplasm</keyword>
<evidence type="ECO:0000313" key="14">
    <source>
        <dbReference type="Proteomes" id="UP000494125"/>
    </source>
</evidence>
<dbReference type="PRINTS" id="PR00834">
    <property type="entry name" value="PROTEASES2C"/>
</dbReference>
<evidence type="ECO:0000256" key="2">
    <source>
        <dbReference type="ARBA" id="ARBA00004418"/>
    </source>
</evidence>
<dbReference type="GeneID" id="93031188"/>
<dbReference type="SUPFAM" id="SSF50494">
    <property type="entry name" value="Trypsin-like serine proteases"/>
    <property type="match status" value="1"/>
</dbReference>
<dbReference type="AlphaFoldDB" id="A0A6P2QSY3"/>
<dbReference type="PROSITE" id="PS50106">
    <property type="entry name" value="PDZ"/>
    <property type="match status" value="1"/>
</dbReference>
<organism evidence="13 14">
    <name type="scientific">Burkholderia diffusa</name>
    <dbReference type="NCBI Taxonomy" id="488732"/>
    <lineage>
        <taxon>Bacteria</taxon>
        <taxon>Pseudomonadati</taxon>
        <taxon>Pseudomonadota</taxon>
        <taxon>Betaproteobacteria</taxon>
        <taxon>Burkholderiales</taxon>
        <taxon>Burkholderiaceae</taxon>
        <taxon>Burkholderia</taxon>
        <taxon>Burkholderia cepacia complex</taxon>
    </lineage>
</organism>
<proteinExistence type="inferred from homology"/>
<evidence type="ECO:0000256" key="3">
    <source>
        <dbReference type="ARBA" id="ARBA00010541"/>
    </source>
</evidence>
<keyword evidence="10" id="KW-0346">Stress response</keyword>
<dbReference type="InterPro" id="IPR009003">
    <property type="entry name" value="Peptidase_S1_PA"/>
</dbReference>
<comment type="catalytic activity">
    <reaction evidence="1">
        <text>Acts on substrates that are at least partially unfolded. The cleavage site P1 residue is normally between a pair of hydrophobic residues, such as Val-|-Val.</text>
        <dbReference type="EC" id="3.4.21.107"/>
    </reaction>
</comment>
<dbReference type="InterPro" id="IPR001478">
    <property type="entry name" value="PDZ"/>
</dbReference>
<sequence length="488" mass="50712">MAKIGFKRIALGGLAIAVLSANCISKEMLAPVLTIRAPPGALAAKPQLAAYPGIASDFENLARIAGPVVVTVMVTQIDNTASVKQLWPPPDITNDPFLRFFRKFSSAPDGDHGTSARQHASGFIISPDGDILTDASDIAGASKVTVTLADGRTYRARVIGSDPASGVALLQIHVNGLPFARIGSSSSVKAGEWVASIGSPYGLGGSIARGIVSNTCRLLPGQSYAPLIQTDLTENVGDGGSPLLNLKGEIIGIETPLPDDGNAHQGLGFAIPIDEAMKVERQLKLHGKATHGRIGATVQEVTGPLARSFGLMRPNGALVASVDSGGPAAKAGMRAGDIIVGVNGNVVSDSTHLPATVADLSPGTAIDLAYWRDHAVRHATLVLSSMSAHQMSVNTINHSSAGTYGLEVRNLTHDEEWSTRVQGGVGLDQSSGATAFAGINPSDIILKIGNAPARSAAQFPKQIARFRRAVALIVDRKGTRMFVTMNVS</sequence>
<dbReference type="InterPro" id="IPR001940">
    <property type="entry name" value="Peptidase_S1C"/>
</dbReference>
<dbReference type="GO" id="GO:0006508">
    <property type="term" value="P:proteolysis"/>
    <property type="evidence" value="ECO:0007669"/>
    <property type="project" value="UniProtKB-KW"/>
</dbReference>
<evidence type="ECO:0000256" key="5">
    <source>
        <dbReference type="ARBA" id="ARBA00013958"/>
    </source>
</evidence>
<reference evidence="13 14" key="1">
    <citation type="submission" date="2019-09" db="EMBL/GenBank/DDBJ databases">
        <authorList>
            <person name="Depoorter E."/>
        </authorList>
    </citation>
    <scope>NUCLEOTIDE SEQUENCE [LARGE SCALE GENOMIC DNA]</scope>
    <source>
        <strain evidence="13">LMG 24065</strain>
    </source>
</reference>
<keyword evidence="14" id="KW-1185">Reference proteome</keyword>
<name>A0A6P2QSY3_9BURK</name>
<evidence type="ECO:0000259" key="12">
    <source>
        <dbReference type="PROSITE" id="PS50106"/>
    </source>
</evidence>
<dbReference type="PANTHER" id="PTHR22939">
    <property type="entry name" value="SERINE PROTEASE FAMILY S1C HTRA-RELATED"/>
    <property type="match status" value="1"/>
</dbReference>
<dbReference type="GO" id="GO:0042597">
    <property type="term" value="C:periplasmic space"/>
    <property type="evidence" value="ECO:0007669"/>
    <property type="project" value="UniProtKB-SubCell"/>
</dbReference>
<dbReference type="EMBL" id="CABVPN010000045">
    <property type="protein sequence ID" value="VWC25562.1"/>
    <property type="molecule type" value="Genomic_DNA"/>
</dbReference>
<evidence type="ECO:0000256" key="4">
    <source>
        <dbReference type="ARBA" id="ARBA00013035"/>
    </source>
</evidence>
<keyword evidence="6" id="KW-0645">Protease</keyword>
<dbReference type="Pfam" id="PF13180">
    <property type="entry name" value="PDZ_2"/>
    <property type="match status" value="1"/>
</dbReference>
<dbReference type="SUPFAM" id="SSF50156">
    <property type="entry name" value="PDZ domain-like"/>
    <property type="match status" value="2"/>
</dbReference>
<dbReference type="RefSeq" id="WP_239007461.1">
    <property type="nucleotide sequence ID" value="NZ_CABVPN010000045.1"/>
</dbReference>
<dbReference type="PANTHER" id="PTHR22939:SF130">
    <property type="entry name" value="PERIPLASMIC SERINE ENDOPROTEASE DEGP-LIKE-RELATED"/>
    <property type="match status" value="1"/>
</dbReference>
<dbReference type="Gene3D" id="2.30.42.10">
    <property type="match status" value="1"/>
</dbReference>
<evidence type="ECO:0000313" key="13">
    <source>
        <dbReference type="EMBL" id="VWC25562.1"/>
    </source>
</evidence>
<evidence type="ECO:0000256" key="11">
    <source>
        <dbReference type="ARBA" id="ARBA00032850"/>
    </source>
</evidence>
<gene>
    <name evidence="13" type="ORF">BDI24065_06096</name>
</gene>
<dbReference type="EC" id="3.4.21.107" evidence="4"/>
<evidence type="ECO:0000256" key="10">
    <source>
        <dbReference type="ARBA" id="ARBA00023016"/>
    </source>
</evidence>
<evidence type="ECO:0000256" key="6">
    <source>
        <dbReference type="ARBA" id="ARBA00022670"/>
    </source>
</evidence>
<comment type="similarity">
    <text evidence="3">Belongs to the peptidase S1C family.</text>
</comment>
<dbReference type="GO" id="GO:0004252">
    <property type="term" value="F:serine-type endopeptidase activity"/>
    <property type="evidence" value="ECO:0007669"/>
    <property type="project" value="InterPro"/>
</dbReference>
<dbReference type="SMART" id="SM00228">
    <property type="entry name" value="PDZ"/>
    <property type="match status" value="1"/>
</dbReference>
<dbReference type="Gene3D" id="2.40.10.120">
    <property type="match status" value="1"/>
</dbReference>
<evidence type="ECO:0000256" key="9">
    <source>
        <dbReference type="ARBA" id="ARBA00022825"/>
    </source>
</evidence>
<protein>
    <recommendedName>
        <fullName evidence="5">Probable periplasmic serine endoprotease DegP-like</fullName>
        <ecNumber evidence="4">3.4.21.107</ecNumber>
    </recommendedName>
    <alternativeName>
        <fullName evidence="11">Protease Do</fullName>
    </alternativeName>
</protein>
<evidence type="ECO:0000256" key="1">
    <source>
        <dbReference type="ARBA" id="ARBA00001772"/>
    </source>
</evidence>
<dbReference type="InterPro" id="IPR036034">
    <property type="entry name" value="PDZ_sf"/>
</dbReference>
<evidence type="ECO:0000256" key="7">
    <source>
        <dbReference type="ARBA" id="ARBA00022764"/>
    </source>
</evidence>